<evidence type="ECO:0000259" key="17">
    <source>
        <dbReference type="PROSITE" id="PS51387"/>
    </source>
</evidence>
<evidence type="ECO:0000256" key="1">
    <source>
        <dbReference type="ARBA" id="ARBA00001974"/>
    </source>
</evidence>
<dbReference type="GO" id="GO:0008762">
    <property type="term" value="F:UDP-N-acetylmuramate dehydrogenase activity"/>
    <property type="evidence" value="ECO:0007669"/>
    <property type="project" value="UniProtKB-UniRule"/>
</dbReference>
<dbReference type="Gene3D" id="3.30.465.10">
    <property type="match status" value="1"/>
</dbReference>
<comment type="cofactor">
    <cofactor evidence="1 16">
        <name>FAD</name>
        <dbReference type="ChEBI" id="CHEBI:57692"/>
    </cofactor>
</comment>
<name>A0A9J6Z9T2_9BACL</name>
<keyword evidence="10 16" id="KW-0133">Cell shape</keyword>
<dbReference type="InterPro" id="IPR006094">
    <property type="entry name" value="Oxid_FAD_bind_N"/>
</dbReference>
<dbReference type="Gene3D" id="3.30.43.10">
    <property type="entry name" value="Uridine Diphospho-n-acetylenolpyruvylglucosamine Reductase, domain 2"/>
    <property type="match status" value="1"/>
</dbReference>
<evidence type="ECO:0000256" key="11">
    <source>
        <dbReference type="ARBA" id="ARBA00022984"/>
    </source>
</evidence>
<evidence type="ECO:0000256" key="2">
    <source>
        <dbReference type="ARBA" id="ARBA00003921"/>
    </source>
</evidence>
<evidence type="ECO:0000313" key="19">
    <source>
        <dbReference type="Proteomes" id="UP001056756"/>
    </source>
</evidence>
<dbReference type="NCBIfam" id="NF010480">
    <property type="entry name" value="PRK13905.1"/>
    <property type="match status" value="1"/>
</dbReference>
<comment type="subcellular location">
    <subcellularLocation>
        <location evidence="3 16">Cytoplasm</location>
    </subcellularLocation>
</comment>
<dbReference type="GO" id="GO:0071555">
    <property type="term" value="P:cell wall organization"/>
    <property type="evidence" value="ECO:0007669"/>
    <property type="project" value="UniProtKB-KW"/>
</dbReference>
<feature type="active site" description="Proton donor" evidence="16">
    <location>
        <position position="226"/>
    </location>
</feature>
<feature type="active site" evidence="16">
    <location>
        <position position="176"/>
    </location>
</feature>
<dbReference type="InterPro" id="IPR036318">
    <property type="entry name" value="FAD-bd_PCMH-like_sf"/>
</dbReference>
<evidence type="ECO:0000256" key="4">
    <source>
        <dbReference type="ARBA" id="ARBA00004752"/>
    </source>
</evidence>
<dbReference type="InterPro" id="IPR003170">
    <property type="entry name" value="MurB"/>
</dbReference>
<dbReference type="PANTHER" id="PTHR21071:SF4">
    <property type="entry name" value="UDP-N-ACETYLENOLPYRUVOYLGLUCOSAMINE REDUCTASE"/>
    <property type="match status" value="1"/>
</dbReference>
<evidence type="ECO:0000256" key="10">
    <source>
        <dbReference type="ARBA" id="ARBA00022960"/>
    </source>
</evidence>
<evidence type="ECO:0000256" key="12">
    <source>
        <dbReference type="ARBA" id="ARBA00023002"/>
    </source>
</evidence>
<organism evidence="18 19">
    <name type="scientific">Candidatus Pristimantibacillus lignocellulolyticus</name>
    <dbReference type="NCBI Taxonomy" id="2994561"/>
    <lineage>
        <taxon>Bacteria</taxon>
        <taxon>Bacillati</taxon>
        <taxon>Bacillota</taxon>
        <taxon>Bacilli</taxon>
        <taxon>Bacillales</taxon>
        <taxon>Paenibacillaceae</taxon>
        <taxon>Candidatus Pristimantibacillus</taxon>
    </lineage>
</organism>
<dbReference type="EMBL" id="CP097899">
    <property type="protein sequence ID" value="URN92609.1"/>
    <property type="molecule type" value="Genomic_DNA"/>
</dbReference>
<keyword evidence="5 16" id="KW-0963">Cytoplasm</keyword>
<comment type="function">
    <text evidence="2 16">Cell wall formation.</text>
</comment>
<keyword evidence="7 16" id="KW-0285">Flavoprotein</keyword>
<protein>
    <recommendedName>
        <fullName evidence="16">UDP-N-acetylenolpyruvoylglucosamine reductase</fullName>
        <ecNumber evidence="16">1.3.1.98</ecNumber>
    </recommendedName>
    <alternativeName>
        <fullName evidence="16">UDP-N-acetylmuramate dehydrogenase</fullName>
    </alternativeName>
</protein>
<comment type="pathway">
    <text evidence="4 16">Cell wall biogenesis; peptidoglycan biosynthesis.</text>
</comment>
<keyword evidence="12 16" id="KW-0560">Oxidoreductase</keyword>
<dbReference type="GO" id="GO:0008360">
    <property type="term" value="P:regulation of cell shape"/>
    <property type="evidence" value="ECO:0007669"/>
    <property type="project" value="UniProtKB-KW"/>
</dbReference>
<evidence type="ECO:0000256" key="9">
    <source>
        <dbReference type="ARBA" id="ARBA00022857"/>
    </source>
</evidence>
<feature type="domain" description="FAD-binding PCMH-type" evidence="17">
    <location>
        <begin position="33"/>
        <end position="197"/>
    </location>
</feature>
<dbReference type="GO" id="GO:0051301">
    <property type="term" value="P:cell division"/>
    <property type="evidence" value="ECO:0007669"/>
    <property type="project" value="UniProtKB-KW"/>
</dbReference>
<dbReference type="PROSITE" id="PS51387">
    <property type="entry name" value="FAD_PCMH"/>
    <property type="match status" value="1"/>
</dbReference>
<dbReference type="GO" id="GO:0005829">
    <property type="term" value="C:cytosol"/>
    <property type="evidence" value="ECO:0007669"/>
    <property type="project" value="TreeGrafter"/>
</dbReference>
<dbReference type="InterPro" id="IPR036635">
    <property type="entry name" value="MurB_C_sf"/>
</dbReference>
<evidence type="ECO:0000256" key="3">
    <source>
        <dbReference type="ARBA" id="ARBA00004496"/>
    </source>
</evidence>
<dbReference type="InterPro" id="IPR016166">
    <property type="entry name" value="FAD-bd_PCMH"/>
</dbReference>
<dbReference type="KEGG" id="plig:NAG76_11935"/>
<dbReference type="HAMAP" id="MF_00037">
    <property type="entry name" value="MurB"/>
    <property type="match status" value="1"/>
</dbReference>
<dbReference type="Proteomes" id="UP001056756">
    <property type="component" value="Chromosome"/>
</dbReference>
<dbReference type="EC" id="1.3.1.98" evidence="16"/>
<comment type="catalytic activity">
    <reaction evidence="15 16">
        <text>UDP-N-acetyl-alpha-D-muramate + NADP(+) = UDP-N-acetyl-3-O-(1-carboxyvinyl)-alpha-D-glucosamine + NADPH + H(+)</text>
        <dbReference type="Rhea" id="RHEA:12248"/>
        <dbReference type="ChEBI" id="CHEBI:15378"/>
        <dbReference type="ChEBI" id="CHEBI:57783"/>
        <dbReference type="ChEBI" id="CHEBI:58349"/>
        <dbReference type="ChEBI" id="CHEBI:68483"/>
        <dbReference type="ChEBI" id="CHEBI:70757"/>
        <dbReference type="EC" id="1.3.1.98"/>
    </reaction>
</comment>
<keyword evidence="8 16" id="KW-0274">FAD</keyword>
<dbReference type="AlphaFoldDB" id="A0A9J6Z9T2"/>
<dbReference type="SUPFAM" id="SSF56176">
    <property type="entry name" value="FAD-binding/transporter-associated domain-like"/>
    <property type="match status" value="1"/>
</dbReference>
<proteinExistence type="inferred from homology"/>
<keyword evidence="13 16" id="KW-0131">Cell cycle</keyword>
<dbReference type="InterPro" id="IPR016169">
    <property type="entry name" value="FAD-bd_PCMH_sub2"/>
</dbReference>
<evidence type="ECO:0000256" key="14">
    <source>
        <dbReference type="ARBA" id="ARBA00023316"/>
    </source>
</evidence>
<dbReference type="Pfam" id="PF02873">
    <property type="entry name" value="MurB_C"/>
    <property type="match status" value="1"/>
</dbReference>
<evidence type="ECO:0000256" key="15">
    <source>
        <dbReference type="ARBA" id="ARBA00048914"/>
    </source>
</evidence>
<evidence type="ECO:0000256" key="7">
    <source>
        <dbReference type="ARBA" id="ARBA00022630"/>
    </source>
</evidence>
<evidence type="ECO:0000256" key="8">
    <source>
        <dbReference type="ARBA" id="ARBA00022827"/>
    </source>
</evidence>
<dbReference type="NCBIfam" id="TIGR00179">
    <property type="entry name" value="murB"/>
    <property type="match status" value="1"/>
</dbReference>
<dbReference type="PANTHER" id="PTHR21071">
    <property type="entry name" value="UDP-N-ACETYLENOLPYRUVOYLGLUCOSAMINE REDUCTASE"/>
    <property type="match status" value="1"/>
</dbReference>
<evidence type="ECO:0000256" key="16">
    <source>
        <dbReference type="HAMAP-Rule" id="MF_00037"/>
    </source>
</evidence>
<evidence type="ECO:0000313" key="18">
    <source>
        <dbReference type="EMBL" id="URN92609.1"/>
    </source>
</evidence>
<keyword evidence="9 16" id="KW-0521">NADP</keyword>
<feature type="active site" evidence="16">
    <location>
        <position position="296"/>
    </location>
</feature>
<dbReference type="InterPro" id="IPR011601">
    <property type="entry name" value="MurB_C"/>
</dbReference>
<accession>A0A9J6Z9T2</accession>
<dbReference type="InterPro" id="IPR016167">
    <property type="entry name" value="FAD-bd_PCMH_sub1"/>
</dbReference>
<comment type="similarity">
    <text evidence="16">Belongs to the MurB family.</text>
</comment>
<dbReference type="GO" id="GO:0071949">
    <property type="term" value="F:FAD binding"/>
    <property type="evidence" value="ECO:0007669"/>
    <property type="project" value="InterPro"/>
</dbReference>
<dbReference type="Pfam" id="PF01565">
    <property type="entry name" value="FAD_binding_4"/>
    <property type="match status" value="1"/>
</dbReference>
<gene>
    <name evidence="16 18" type="primary">murB</name>
    <name evidence="18" type="ORF">NAG76_11935</name>
</gene>
<keyword evidence="14 16" id="KW-0961">Cell wall biogenesis/degradation</keyword>
<evidence type="ECO:0000256" key="13">
    <source>
        <dbReference type="ARBA" id="ARBA00023306"/>
    </source>
</evidence>
<dbReference type="GO" id="GO:0009252">
    <property type="term" value="P:peptidoglycan biosynthetic process"/>
    <property type="evidence" value="ECO:0007669"/>
    <property type="project" value="UniProtKB-UniRule"/>
</dbReference>
<evidence type="ECO:0000256" key="6">
    <source>
        <dbReference type="ARBA" id="ARBA00022618"/>
    </source>
</evidence>
<evidence type="ECO:0000256" key="5">
    <source>
        <dbReference type="ARBA" id="ARBA00022490"/>
    </source>
</evidence>
<dbReference type="SUPFAM" id="SSF56194">
    <property type="entry name" value="Uridine diphospho-N-Acetylenolpyruvylglucosamine reductase, MurB, C-terminal domain"/>
    <property type="match status" value="1"/>
</dbReference>
<dbReference type="Gene3D" id="3.90.78.10">
    <property type="entry name" value="UDP-N-acetylenolpyruvoylglucosamine reductase, C-terminal domain"/>
    <property type="match status" value="1"/>
</dbReference>
<keyword evidence="11 16" id="KW-0573">Peptidoglycan synthesis</keyword>
<sequence length="300" mass="33411">MNYSQVSKEIKVFSPDIFIRFDERLANHTFIQTGGIADIYIMPATVEEVRHITRFAFTKKIPLTILGYGTNIIIRDRRIRGIVMNLSNLNKIEVMKNVIKAYSGSSIIDVSKAALEHNLSGLEFACGIPGSVGGAVLMNAGAYGGEISFVLTSVKVLSMSGDIHILDKSELQFGYRSSIIQREKYIVLEATFQLENGDQDHIQSIMRKNTIARETKQPLEYPSCGSVFKRPFNQFAGKLISECGLQGYRVGGAQVSVKHAGFIVNVDKATSTDYLILIRHIQKTVKKKFNIDLETEVVII</sequence>
<keyword evidence="6 16" id="KW-0132">Cell division</keyword>
<reference evidence="18" key="1">
    <citation type="submission" date="2022-05" db="EMBL/GenBank/DDBJ databases">
        <title>Novel bacterial taxa in a minimal lignocellulolytic consortium and its capacity to transform plastics disclosed by genome-resolved metagenomics.</title>
        <authorList>
            <person name="Rodriguez C.A.D."/>
            <person name="Diaz-Garcia L."/>
            <person name="Herrera K."/>
            <person name="Tarazona N.A."/>
            <person name="Sproer C."/>
            <person name="Overmann J."/>
            <person name="Jimenez D.J."/>
        </authorList>
    </citation>
    <scope>NUCLEOTIDE SEQUENCE</scope>
    <source>
        <strain evidence="18">MAG5</strain>
    </source>
</reference>